<dbReference type="CDD" id="cd00298">
    <property type="entry name" value="ACD_sHsps_p23-like"/>
    <property type="match status" value="1"/>
</dbReference>
<name>A0A8D2Q763_VARKO</name>
<accession>A0A8D2Q763</accession>
<comment type="similarity">
    <text evidence="1">Belongs to the PIH1 family.</text>
</comment>
<evidence type="ECO:0000256" key="1">
    <source>
        <dbReference type="ARBA" id="ARBA00008511"/>
    </source>
</evidence>
<evidence type="ECO:0000313" key="5">
    <source>
        <dbReference type="Ensembl" id="ENSVKKP00000024568.1"/>
    </source>
</evidence>
<dbReference type="InterPro" id="IPR012981">
    <property type="entry name" value="PIH1_N"/>
</dbReference>
<protein>
    <recommendedName>
        <fullName evidence="2">PIH1 domain-containing protein 2</fullName>
    </recommendedName>
</protein>
<dbReference type="GO" id="GO:0006364">
    <property type="term" value="P:rRNA processing"/>
    <property type="evidence" value="ECO:0007669"/>
    <property type="project" value="TreeGrafter"/>
</dbReference>
<evidence type="ECO:0000256" key="2">
    <source>
        <dbReference type="ARBA" id="ARBA00040541"/>
    </source>
</evidence>
<proteinExistence type="inferred from homology"/>
<dbReference type="Pfam" id="PF08190">
    <property type="entry name" value="PIH1"/>
    <property type="match status" value="1"/>
</dbReference>
<feature type="domain" description="PIH1 N-terminal" evidence="3">
    <location>
        <begin position="43"/>
        <end position="164"/>
    </location>
</feature>
<organism evidence="5 6">
    <name type="scientific">Varanus komodoensis</name>
    <name type="common">Komodo dragon</name>
    <dbReference type="NCBI Taxonomy" id="61221"/>
    <lineage>
        <taxon>Eukaryota</taxon>
        <taxon>Metazoa</taxon>
        <taxon>Chordata</taxon>
        <taxon>Craniata</taxon>
        <taxon>Vertebrata</taxon>
        <taxon>Euteleostomi</taxon>
        <taxon>Lepidosauria</taxon>
        <taxon>Squamata</taxon>
        <taxon>Bifurcata</taxon>
        <taxon>Unidentata</taxon>
        <taxon>Episquamata</taxon>
        <taxon>Toxicofera</taxon>
        <taxon>Anguimorpha</taxon>
        <taxon>Paleoanguimorpha</taxon>
        <taxon>Varanoidea</taxon>
        <taxon>Varanidae</taxon>
        <taxon>Varanus</taxon>
    </lineage>
</organism>
<dbReference type="AlphaFoldDB" id="A0A8D2Q763"/>
<reference evidence="5" key="2">
    <citation type="submission" date="2025-09" db="UniProtKB">
        <authorList>
            <consortium name="Ensembl"/>
        </authorList>
    </citation>
    <scope>IDENTIFICATION</scope>
</reference>
<dbReference type="OMA" id="SCLCTEI"/>
<dbReference type="GO" id="GO:0000492">
    <property type="term" value="P:box C/D snoRNP assembly"/>
    <property type="evidence" value="ECO:0007669"/>
    <property type="project" value="TreeGrafter"/>
</dbReference>
<dbReference type="InterPro" id="IPR050734">
    <property type="entry name" value="PIH1/Kintoun_subfamily"/>
</dbReference>
<reference evidence="5" key="1">
    <citation type="submission" date="2025-08" db="UniProtKB">
        <authorList>
            <consortium name="Ensembl"/>
        </authorList>
    </citation>
    <scope>IDENTIFICATION</scope>
</reference>
<dbReference type="InterPro" id="IPR041442">
    <property type="entry name" value="PIH1D1/2/3_CS-like"/>
</dbReference>
<dbReference type="Pfam" id="PF18201">
    <property type="entry name" value="PIH1_CS"/>
    <property type="match status" value="1"/>
</dbReference>
<evidence type="ECO:0000313" key="6">
    <source>
        <dbReference type="Proteomes" id="UP000694545"/>
    </source>
</evidence>
<dbReference type="PANTHER" id="PTHR22997">
    <property type="entry name" value="PIH1 DOMAIN-CONTAINING PROTEIN 1"/>
    <property type="match status" value="1"/>
</dbReference>
<evidence type="ECO:0000259" key="4">
    <source>
        <dbReference type="Pfam" id="PF18201"/>
    </source>
</evidence>
<sequence length="304" mass="34521">METRRDSEDMLAKVTQLWTMLDDMAESNPEGYRQFMREQLKDVKQYYAPPEPFLCLEARIVDPTEKLLFVNICSWSKVPAPQSPSEPVPLSAGKMEEVSDESEVYSVLDIAYNPSVLERGKDDPVEKDQLICLSLKYIEEHYDVTLSHSYSSANFKLKGKLERMRQSFRREQAPVLSSQGSTNKGDSELTLLLKDVAPSKPCIIEEISSTEAPEELRTPAYAVSTRKDADGNALQIELRVELPEVHCISECNLSVSKDDILIECPDKYRLQLDLPQPVNEEATAATFYKRKGVLHVTMPVWRSK</sequence>
<keyword evidence="6" id="KW-1185">Reference proteome</keyword>
<dbReference type="Proteomes" id="UP000694545">
    <property type="component" value="Unplaced"/>
</dbReference>
<dbReference type="GO" id="GO:1990904">
    <property type="term" value="C:ribonucleoprotein complex"/>
    <property type="evidence" value="ECO:0007669"/>
    <property type="project" value="TreeGrafter"/>
</dbReference>
<feature type="domain" description="PIH1D1/2/3 CS-like" evidence="4">
    <location>
        <begin position="235"/>
        <end position="300"/>
    </location>
</feature>
<dbReference type="Ensembl" id="ENSVKKT00000025164.1">
    <property type="protein sequence ID" value="ENSVKKP00000024568.1"/>
    <property type="gene ID" value="ENSVKKG00000016180.1"/>
</dbReference>
<dbReference type="GO" id="GO:0005737">
    <property type="term" value="C:cytoplasm"/>
    <property type="evidence" value="ECO:0007669"/>
    <property type="project" value="TreeGrafter"/>
</dbReference>
<evidence type="ECO:0000259" key="3">
    <source>
        <dbReference type="Pfam" id="PF08190"/>
    </source>
</evidence>
<dbReference type="PANTHER" id="PTHR22997:SF6">
    <property type="entry name" value="PIH1 DOMAIN-CONTAINING PROTEIN 2"/>
    <property type="match status" value="1"/>
</dbReference>
<dbReference type="GO" id="GO:0097255">
    <property type="term" value="C:R2TP complex"/>
    <property type="evidence" value="ECO:0007669"/>
    <property type="project" value="TreeGrafter"/>
</dbReference>